<evidence type="ECO:0000313" key="2">
    <source>
        <dbReference type="Proteomes" id="UP000501168"/>
    </source>
</evidence>
<sequence length="278" mass="30537">MLFVINSRPAPSTADPDKPVEPVVVKEKTENITVIKALRDLPAGSLLRSSDYQAETISVPVNSGEKANFALSFDNVAEYGLKFAIKQDSFIPMASLVPPSTSAEYIQMSLQNGMLVYPFTLTRTDTYLLSNLKQGDLIDIYLAYGADQRSIGQQKSVELVSPTNSFMTTRIKPIVTNRRLLLIDKVQQVTSSGVNDNVDGSRLFVELSQAEVKLLKSLEGNAKIFLFPSIDTDGTVLDDSQILLGDEAAWPVSTNPIFNLDAFGRSIKSQEVKELRGK</sequence>
<proteinExistence type="predicted"/>
<dbReference type="KEGG" id="orb:IPMB12_06175"/>
<organism evidence="1 2">
    <name type="scientific">Zophobihabitans entericus</name>
    <dbReference type="NCBI Taxonomy" id="1635327"/>
    <lineage>
        <taxon>Bacteria</taxon>
        <taxon>Pseudomonadati</taxon>
        <taxon>Pseudomonadota</taxon>
        <taxon>Gammaproteobacteria</taxon>
        <taxon>Orbales</taxon>
        <taxon>Orbaceae</taxon>
        <taxon>Zophobihabitans</taxon>
    </lineage>
</organism>
<dbReference type="Proteomes" id="UP000501168">
    <property type="component" value="Chromosome"/>
</dbReference>
<dbReference type="EMBL" id="CP050253">
    <property type="protein sequence ID" value="QIQ21308.1"/>
    <property type="molecule type" value="Genomic_DNA"/>
</dbReference>
<keyword evidence="2" id="KW-1185">Reference proteome</keyword>
<dbReference type="RefSeq" id="WP_166915991.1">
    <property type="nucleotide sequence ID" value="NZ_CP050253.1"/>
</dbReference>
<dbReference type="AlphaFoldDB" id="A0A6G9IAQ1"/>
<accession>A0A6G9IAQ1</accession>
<name>A0A6G9IAQ1_9GAMM</name>
<reference evidence="1 2" key="1">
    <citation type="submission" date="2020-03" db="EMBL/GenBank/DDBJ databases">
        <title>Complete genome sequence of Orbus sp. IPMB12 (BCRC 80908).</title>
        <authorList>
            <person name="Lo W.-S."/>
            <person name="Chang T.-H."/>
            <person name="Kuo C.-H."/>
        </authorList>
    </citation>
    <scope>NUCLEOTIDE SEQUENCE [LARGE SCALE GENOMIC DNA]</scope>
    <source>
        <strain evidence="1 2">IPMB12</strain>
    </source>
</reference>
<evidence type="ECO:0000313" key="1">
    <source>
        <dbReference type="EMBL" id="QIQ21308.1"/>
    </source>
</evidence>
<gene>
    <name evidence="1" type="ORF">IPMB12_06175</name>
</gene>
<dbReference type="InParanoid" id="A0A6G9IAQ1"/>
<protein>
    <submittedName>
        <fullName evidence="1">Uncharacterized protein</fullName>
    </submittedName>
</protein>